<reference evidence="2" key="1">
    <citation type="journal article" date="2019" name="bioRxiv">
        <title>The Genome of the Zebra Mussel, Dreissena polymorpha: A Resource for Invasive Species Research.</title>
        <authorList>
            <person name="McCartney M.A."/>
            <person name="Auch B."/>
            <person name="Kono T."/>
            <person name="Mallez S."/>
            <person name="Zhang Y."/>
            <person name="Obille A."/>
            <person name="Becker A."/>
            <person name="Abrahante J.E."/>
            <person name="Garbe J."/>
            <person name="Badalamenti J.P."/>
            <person name="Herman A."/>
            <person name="Mangelson H."/>
            <person name="Liachko I."/>
            <person name="Sullivan S."/>
            <person name="Sone E.D."/>
            <person name="Koren S."/>
            <person name="Silverstein K.A.T."/>
            <person name="Beckman K.B."/>
            <person name="Gohl D.M."/>
        </authorList>
    </citation>
    <scope>NUCLEOTIDE SEQUENCE</scope>
    <source>
        <strain evidence="2">Duluth1</strain>
        <tissue evidence="2">Whole animal</tissue>
    </source>
</reference>
<sequence>MSALKQQGNLLSGTPMERGRAGCIETPEAETLETPRSGCQADWPNVETVGATRPERYE</sequence>
<evidence type="ECO:0000313" key="3">
    <source>
        <dbReference type="Proteomes" id="UP000828390"/>
    </source>
</evidence>
<keyword evidence="3" id="KW-1185">Reference proteome</keyword>
<comment type="caution">
    <text evidence="2">The sequence shown here is derived from an EMBL/GenBank/DDBJ whole genome shotgun (WGS) entry which is preliminary data.</text>
</comment>
<feature type="compositionally biased region" description="Polar residues" evidence="1">
    <location>
        <begin position="1"/>
        <end position="12"/>
    </location>
</feature>
<dbReference type="AlphaFoldDB" id="A0A9D4FKN6"/>
<protein>
    <submittedName>
        <fullName evidence="2">Uncharacterized protein</fullName>
    </submittedName>
</protein>
<dbReference type="Proteomes" id="UP000828390">
    <property type="component" value="Unassembled WGS sequence"/>
</dbReference>
<accession>A0A9D4FKN6</accession>
<proteinExistence type="predicted"/>
<reference evidence="2" key="2">
    <citation type="submission" date="2020-11" db="EMBL/GenBank/DDBJ databases">
        <authorList>
            <person name="McCartney M.A."/>
            <person name="Auch B."/>
            <person name="Kono T."/>
            <person name="Mallez S."/>
            <person name="Becker A."/>
            <person name="Gohl D.M."/>
            <person name="Silverstein K.A.T."/>
            <person name="Koren S."/>
            <person name="Bechman K.B."/>
            <person name="Herman A."/>
            <person name="Abrahante J.E."/>
            <person name="Garbe J."/>
        </authorList>
    </citation>
    <scope>NUCLEOTIDE SEQUENCE</scope>
    <source>
        <strain evidence="2">Duluth1</strain>
        <tissue evidence="2">Whole animal</tissue>
    </source>
</reference>
<dbReference type="EMBL" id="JAIWYP010000007">
    <property type="protein sequence ID" value="KAH3798476.1"/>
    <property type="molecule type" value="Genomic_DNA"/>
</dbReference>
<feature type="region of interest" description="Disordered" evidence="1">
    <location>
        <begin position="1"/>
        <end position="58"/>
    </location>
</feature>
<evidence type="ECO:0000256" key="1">
    <source>
        <dbReference type="SAM" id="MobiDB-lite"/>
    </source>
</evidence>
<evidence type="ECO:0000313" key="2">
    <source>
        <dbReference type="EMBL" id="KAH3798476.1"/>
    </source>
</evidence>
<organism evidence="2 3">
    <name type="scientific">Dreissena polymorpha</name>
    <name type="common">Zebra mussel</name>
    <name type="synonym">Mytilus polymorpha</name>
    <dbReference type="NCBI Taxonomy" id="45954"/>
    <lineage>
        <taxon>Eukaryota</taxon>
        <taxon>Metazoa</taxon>
        <taxon>Spiralia</taxon>
        <taxon>Lophotrochozoa</taxon>
        <taxon>Mollusca</taxon>
        <taxon>Bivalvia</taxon>
        <taxon>Autobranchia</taxon>
        <taxon>Heteroconchia</taxon>
        <taxon>Euheterodonta</taxon>
        <taxon>Imparidentia</taxon>
        <taxon>Neoheterodontei</taxon>
        <taxon>Myida</taxon>
        <taxon>Dreissenoidea</taxon>
        <taxon>Dreissenidae</taxon>
        <taxon>Dreissena</taxon>
    </lineage>
</organism>
<name>A0A9D4FKN6_DREPO</name>
<gene>
    <name evidence="2" type="ORF">DPMN_152075</name>
</gene>